<name>A0A486XXY6_9GAMM</name>
<reference evidence="4" key="1">
    <citation type="submission" date="2019-04" db="EMBL/GenBank/DDBJ databases">
        <authorList>
            <person name="Brambilla D."/>
        </authorList>
    </citation>
    <scope>NUCLEOTIDE SEQUENCE</scope>
    <source>
        <strain evidence="4">BAL1</strain>
    </source>
</reference>
<sequence>MLCQPLSAGWYEATGQAIIEQRNVERARQAAIEDAVKRAALFAGASLSSTQQVINGVLQQEQLGFVANGEINQLQVLTETQENNLITITVRLNIEAEAGNCYSNSYRKPLLLSEIALRARQDAIYGDLFRIGNDATTQLERHLRDYSPTAAVSVLEQQVTIADLKYPLTEQLFNQGYQYVLTATINDMSLGHTTSHFWQKQQKERYFAIDVTLFDVFEQVSIFQQEYRSSATWPFQDGKTPASHSQAFWNMAYGQKVDQLLQLIAEDTQRQLACKPLMSSVLQVQANEVKLNLGHKHGLSVGDQLELFQVQRHPSSPGIKRVINSQLKLTISTLSEQYAWATPPAGELLQHIQRGDLLSVRKSNTE</sequence>
<gene>
    <name evidence="4" type="ORF">BAL341_3684</name>
</gene>
<proteinExistence type="predicted"/>
<dbReference type="InterPro" id="IPR032370">
    <property type="entry name" value="FlgT_N"/>
</dbReference>
<dbReference type="Gene3D" id="3.30.1660.40">
    <property type="entry name" value="FlgT, N-terminal domain"/>
    <property type="match status" value="1"/>
</dbReference>
<organism evidence="4">
    <name type="scientific">Rheinheimera sp. BAL341</name>
    <dbReference type="NCBI Taxonomy" id="1708203"/>
    <lineage>
        <taxon>Bacteria</taxon>
        <taxon>Pseudomonadati</taxon>
        <taxon>Pseudomonadota</taxon>
        <taxon>Gammaproteobacteria</taxon>
        <taxon>Chromatiales</taxon>
        <taxon>Chromatiaceae</taxon>
        <taxon>Rheinheimera</taxon>
    </lineage>
</organism>
<evidence type="ECO:0000313" key="4">
    <source>
        <dbReference type="EMBL" id="VHO06672.1"/>
    </source>
</evidence>
<evidence type="ECO:0000259" key="2">
    <source>
        <dbReference type="Pfam" id="PF16539"/>
    </source>
</evidence>
<dbReference type="Pfam" id="PF16538">
    <property type="entry name" value="FlgT_C"/>
    <property type="match status" value="1"/>
</dbReference>
<dbReference type="InterPro" id="IPR032386">
    <property type="entry name" value="FlgT_M"/>
</dbReference>
<feature type="domain" description="Flagellar assembly protein T C-terminal" evidence="1">
    <location>
        <begin position="287"/>
        <end position="358"/>
    </location>
</feature>
<dbReference type="Gene3D" id="3.40.50.10610">
    <property type="entry name" value="ABC-type transport auxiliary lipoprotein component"/>
    <property type="match status" value="1"/>
</dbReference>
<feature type="domain" description="Flagellar assembly protein T middle" evidence="2">
    <location>
        <begin position="100"/>
        <end position="237"/>
    </location>
</feature>
<dbReference type="Pfam" id="PF16539">
    <property type="entry name" value="FlgT_M"/>
    <property type="match status" value="1"/>
</dbReference>
<accession>A0A486XXY6</accession>
<protein>
    <submittedName>
        <fullName evidence="4">Flagellar protein FlgT</fullName>
    </submittedName>
</protein>
<dbReference type="AlphaFoldDB" id="A0A486XXY6"/>
<dbReference type="InterPro" id="IPR038165">
    <property type="entry name" value="FlgT_C_sf"/>
</dbReference>
<evidence type="ECO:0000259" key="1">
    <source>
        <dbReference type="Pfam" id="PF16538"/>
    </source>
</evidence>
<evidence type="ECO:0000259" key="3">
    <source>
        <dbReference type="Pfam" id="PF16548"/>
    </source>
</evidence>
<dbReference type="InterPro" id="IPR038180">
    <property type="entry name" value="FlgT_N_sf"/>
</dbReference>
<dbReference type="Pfam" id="PF16548">
    <property type="entry name" value="FlgT_N"/>
    <property type="match status" value="1"/>
</dbReference>
<keyword evidence="4" id="KW-0966">Cell projection</keyword>
<keyword evidence="4" id="KW-0969">Cilium</keyword>
<dbReference type="InterPro" id="IPR032388">
    <property type="entry name" value="FlgT_C"/>
</dbReference>
<dbReference type="Gene3D" id="2.40.10.410">
    <property type="entry name" value="FlgT, C-terminal domain"/>
    <property type="match status" value="1"/>
</dbReference>
<keyword evidence="4" id="KW-0282">Flagellum</keyword>
<dbReference type="EMBL" id="CAAJGR010000034">
    <property type="protein sequence ID" value="VHO06672.1"/>
    <property type="molecule type" value="Genomic_DNA"/>
</dbReference>
<feature type="domain" description="Flagellar assembly protein T N-terminal" evidence="3">
    <location>
        <begin position="10"/>
        <end position="94"/>
    </location>
</feature>